<keyword evidence="1" id="KW-0472">Membrane</keyword>
<gene>
    <name evidence="2" type="ORF">AG1IA_01874</name>
</gene>
<keyword evidence="3" id="KW-1185">Reference proteome</keyword>
<proteinExistence type="predicted"/>
<dbReference type="AlphaFoldDB" id="L8X178"/>
<sequence length="56" mass="6071">MMGTVHVISGSHLLTTTFCTPTRNIGNYPISAVAPVAFGIYLVNRAFLLPRPIIMP</sequence>
<evidence type="ECO:0000313" key="2">
    <source>
        <dbReference type="EMBL" id="ELU44091.1"/>
    </source>
</evidence>
<evidence type="ECO:0000313" key="3">
    <source>
        <dbReference type="Proteomes" id="UP000011668"/>
    </source>
</evidence>
<comment type="caution">
    <text evidence="2">The sequence shown here is derived from an EMBL/GenBank/DDBJ whole genome shotgun (WGS) entry which is preliminary data.</text>
</comment>
<keyword evidence="1" id="KW-0812">Transmembrane</keyword>
<name>L8X178_THACA</name>
<dbReference type="EMBL" id="AFRT01000429">
    <property type="protein sequence ID" value="ELU44091.1"/>
    <property type="molecule type" value="Genomic_DNA"/>
</dbReference>
<evidence type="ECO:0000256" key="1">
    <source>
        <dbReference type="SAM" id="Phobius"/>
    </source>
</evidence>
<protein>
    <submittedName>
        <fullName evidence="2">Uncharacterized protein</fullName>
    </submittedName>
</protein>
<organism evidence="2 3">
    <name type="scientific">Thanatephorus cucumeris (strain AG1-IA)</name>
    <name type="common">Rice sheath blight fungus</name>
    <name type="synonym">Rhizoctonia solani</name>
    <dbReference type="NCBI Taxonomy" id="983506"/>
    <lineage>
        <taxon>Eukaryota</taxon>
        <taxon>Fungi</taxon>
        <taxon>Dikarya</taxon>
        <taxon>Basidiomycota</taxon>
        <taxon>Agaricomycotina</taxon>
        <taxon>Agaricomycetes</taxon>
        <taxon>Cantharellales</taxon>
        <taxon>Ceratobasidiaceae</taxon>
        <taxon>Rhizoctonia</taxon>
        <taxon>Rhizoctonia solani AG-1</taxon>
    </lineage>
</organism>
<reference evidence="2 3" key="1">
    <citation type="journal article" date="2013" name="Nat. Commun.">
        <title>The evolution and pathogenic mechanisms of the rice sheath blight pathogen.</title>
        <authorList>
            <person name="Zheng A."/>
            <person name="Lin R."/>
            <person name="Xu L."/>
            <person name="Qin P."/>
            <person name="Tang C."/>
            <person name="Ai P."/>
            <person name="Zhang D."/>
            <person name="Liu Y."/>
            <person name="Sun Z."/>
            <person name="Feng H."/>
            <person name="Wang Y."/>
            <person name="Chen Y."/>
            <person name="Liang X."/>
            <person name="Fu R."/>
            <person name="Li Q."/>
            <person name="Zhang J."/>
            <person name="Yu X."/>
            <person name="Xie Z."/>
            <person name="Ding L."/>
            <person name="Guan P."/>
            <person name="Tang J."/>
            <person name="Liang Y."/>
            <person name="Wang S."/>
            <person name="Deng Q."/>
            <person name="Li S."/>
            <person name="Zhu J."/>
            <person name="Wang L."/>
            <person name="Liu H."/>
            <person name="Li P."/>
        </authorList>
    </citation>
    <scope>NUCLEOTIDE SEQUENCE [LARGE SCALE GENOMIC DNA]</scope>
    <source>
        <strain evidence="3">AG-1 IA</strain>
    </source>
</reference>
<dbReference type="Proteomes" id="UP000011668">
    <property type="component" value="Unassembled WGS sequence"/>
</dbReference>
<feature type="transmembrane region" description="Helical" evidence="1">
    <location>
        <begin position="29"/>
        <end position="48"/>
    </location>
</feature>
<keyword evidence="1" id="KW-1133">Transmembrane helix</keyword>
<dbReference type="HOGENOM" id="CLU_3015824_0_0_1"/>
<accession>L8X178</accession>